<dbReference type="SUPFAM" id="SSF143422">
    <property type="entry name" value="Transposase IS200-like"/>
    <property type="match status" value="1"/>
</dbReference>
<dbReference type="InterPro" id="IPR036515">
    <property type="entry name" value="Transposase_17_sf"/>
</dbReference>
<feature type="domain" description="Transposase IS200-like" evidence="1">
    <location>
        <begin position="5"/>
        <end position="119"/>
    </location>
</feature>
<protein>
    <submittedName>
        <fullName evidence="2">Transposase IS200-family protein</fullName>
    </submittedName>
</protein>
<dbReference type="NCBIfam" id="NF033573">
    <property type="entry name" value="transpos_IS200"/>
    <property type="match status" value="1"/>
</dbReference>
<evidence type="ECO:0000313" key="2">
    <source>
        <dbReference type="EMBL" id="GAK56623.1"/>
    </source>
</evidence>
<dbReference type="GO" id="GO:0006313">
    <property type="term" value="P:DNA transposition"/>
    <property type="evidence" value="ECO:0007669"/>
    <property type="project" value="InterPro"/>
</dbReference>
<dbReference type="Gene3D" id="3.30.70.1290">
    <property type="entry name" value="Transposase IS200-like"/>
    <property type="match status" value="1"/>
</dbReference>
<evidence type="ECO:0000313" key="3">
    <source>
        <dbReference type="Proteomes" id="UP000030661"/>
    </source>
</evidence>
<proteinExistence type="predicted"/>
<evidence type="ECO:0000259" key="1">
    <source>
        <dbReference type="SMART" id="SM01321"/>
    </source>
</evidence>
<keyword evidence="3" id="KW-1185">Reference proteome</keyword>
<dbReference type="HOGENOM" id="CLU_101320_1_0_0"/>
<dbReference type="EMBL" id="DF820465">
    <property type="protein sequence ID" value="GAK56623.1"/>
    <property type="molecule type" value="Genomic_DNA"/>
</dbReference>
<dbReference type="SMART" id="SM01321">
    <property type="entry name" value="Y1_Tnp"/>
    <property type="match status" value="1"/>
</dbReference>
<accession>A0A081BWB8</accession>
<sequence>MGSSLTNLLYHIVFSTKMRQDSITPNLAQDLYPYIGGIIRDEKGVLLKIGGMPNHLHLLTKFHPSISVSTMLQHIKGSSSKWINEGRRTLGQFAWQTGYAAFSVSESAANAVTRYIETQTEHHQRQTYQEELLALLQKHRIPYDDRYIWE</sequence>
<dbReference type="GO" id="GO:0003677">
    <property type="term" value="F:DNA binding"/>
    <property type="evidence" value="ECO:0007669"/>
    <property type="project" value="InterPro"/>
</dbReference>
<dbReference type="STRING" id="1499967.U27_03586"/>
<dbReference type="PANTHER" id="PTHR33360">
    <property type="entry name" value="TRANSPOSASE FOR INSERTION SEQUENCE ELEMENT IS200"/>
    <property type="match status" value="1"/>
</dbReference>
<dbReference type="InterPro" id="IPR002686">
    <property type="entry name" value="Transposase_17"/>
</dbReference>
<gene>
    <name evidence="2" type="ORF">U27_03586</name>
</gene>
<dbReference type="Pfam" id="PF01797">
    <property type="entry name" value="Y1_Tnp"/>
    <property type="match status" value="1"/>
</dbReference>
<reference evidence="2" key="1">
    <citation type="journal article" date="2015" name="PeerJ">
        <title>First genomic representation of candidate bacterial phylum KSB3 points to enhanced environmental sensing as a trigger of wastewater bulking.</title>
        <authorList>
            <person name="Sekiguchi Y."/>
            <person name="Ohashi A."/>
            <person name="Parks D.H."/>
            <person name="Yamauchi T."/>
            <person name="Tyson G.W."/>
            <person name="Hugenholtz P."/>
        </authorList>
    </citation>
    <scope>NUCLEOTIDE SEQUENCE [LARGE SCALE GENOMIC DNA]</scope>
</reference>
<name>A0A081BWB8_VECG1</name>
<dbReference type="PANTHER" id="PTHR33360:SF2">
    <property type="entry name" value="TRANSPOSASE FOR INSERTION SEQUENCE ELEMENT IS200"/>
    <property type="match status" value="1"/>
</dbReference>
<dbReference type="GO" id="GO:0004803">
    <property type="term" value="F:transposase activity"/>
    <property type="evidence" value="ECO:0007669"/>
    <property type="project" value="InterPro"/>
</dbReference>
<dbReference type="AlphaFoldDB" id="A0A081BWB8"/>
<dbReference type="Proteomes" id="UP000030661">
    <property type="component" value="Unassembled WGS sequence"/>
</dbReference>
<dbReference type="eggNOG" id="COG1943">
    <property type="taxonomic scope" value="Bacteria"/>
</dbReference>
<organism evidence="2">
    <name type="scientific">Vecturithrix granuli</name>
    <dbReference type="NCBI Taxonomy" id="1499967"/>
    <lineage>
        <taxon>Bacteria</taxon>
        <taxon>Candidatus Moduliflexota</taxon>
        <taxon>Candidatus Vecturitrichia</taxon>
        <taxon>Candidatus Vecturitrichales</taxon>
        <taxon>Candidatus Vecturitrichaceae</taxon>
        <taxon>Candidatus Vecturithrix</taxon>
    </lineage>
</organism>